<proteinExistence type="predicted"/>
<dbReference type="GO" id="GO:0003700">
    <property type="term" value="F:DNA-binding transcription factor activity"/>
    <property type="evidence" value="ECO:0007669"/>
    <property type="project" value="InterPro"/>
</dbReference>
<dbReference type="SMART" id="SM00347">
    <property type="entry name" value="HTH_MARR"/>
    <property type="match status" value="1"/>
</dbReference>
<dbReference type="SUPFAM" id="SSF46785">
    <property type="entry name" value="Winged helix' DNA-binding domain"/>
    <property type="match status" value="1"/>
</dbReference>
<dbReference type="InterPro" id="IPR000835">
    <property type="entry name" value="HTH_MarR-typ"/>
</dbReference>
<organism evidence="2 3">
    <name type="scientific">Mycolicibacterium sediminis</name>
    <dbReference type="NCBI Taxonomy" id="1286180"/>
    <lineage>
        <taxon>Bacteria</taxon>
        <taxon>Bacillati</taxon>
        <taxon>Actinomycetota</taxon>
        <taxon>Actinomycetes</taxon>
        <taxon>Mycobacteriales</taxon>
        <taxon>Mycobacteriaceae</taxon>
        <taxon>Mycolicibacterium</taxon>
    </lineage>
</organism>
<gene>
    <name evidence="2" type="ORF">MSEDJ_26280</name>
</gene>
<evidence type="ECO:0000313" key="3">
    <source>
        <dbReference type="Proteomes" id="UP000467193"/>
    </source>
</evidence>
<protein>
    <recommendedName>
        <fullName evidence="1">HTH marR-type domain-containing protein</fullName>
    </recommendedName>
</protein>
<dbReference type="Proteomes" id="UP000467193">
    <property type="component" value="Chromosome"/>
</dbReference>
<dbReference type="EMBL" id="AP022588">
    <property type="protein sequence ID" value="BBY28532.1"/>
    <property type="molecule type" value="Genomic_DNA"/>
</dbReference>
<dbReference type="Pfam" id="PF01047">
    <property type="entry name" value="MarR"/>
    <property type="match status" value="1"/>
</dbReference>
<sequence>MPTSSAAKSAADGTPTSVSGTVTATVTAANNAHLSMKPSMHFAFHDRNPRVRCSLSSNTKSKLGIMETPSATELRESVVALTRQLRRHRSDNGLTLSQMQTLGDASRLGVTTPAELAARLGVRVQSLTDGLNELETRGLISRRADSQDRRRQLVELTDEGRTLLAADRAERDAWLQDAMARTLTDLEANLLMLVAPVLRKLADADTAQ</sequence>
<accession>A0A7I7QQP9</accession>
<dbReference type="InterPro" id="IPR036390">
    <property type="entry name" value="WH_DNA-bd_sf"/>
</dbReference>
<dbReference type="InterPro" id="IPR052526">
    <property type="entry name" value="HTH-type_Bedaq_tolerance"/>
</dbReference>
<evidence type="ECO:0000259" key="1">
    <source>
        <dbReference type="PROSITE" id="PS50995"/>
    </source>
</evidence>
<keyword evidence="3" id="KW-1185">Reference proteome</keyword>
<dbReference type="AlphaFoldDB" id="A0A7I7QQP9"/>
<dbReference type="InterPro" id="IPR036388">
    <property type="entry name" value="WH-like_DNA-bd_sf"/>
</dbReference>
<reference evidence="2 3" key="1">
    <citation type="journal article" date="2019" name="Emerg. Microbes Infect.">
        <title>Comprehensive subspecies identification of 175 nontuberculous mycobacteria species based on 7547 genomic profiles.</title>
        <authorList>
            <person name="Matsumoto Y."/>
            <person name="Kinjo T."/>
            <person name="Motooka D."/>
            <person name="Nabeya D."/>
            <person name="Jung N."/>
            <person name="Uechi K."/>
            <person name="Horii T."/>
            <person name="Iida T."/>
            <person name="Fujita J."/>
            <person name="Nakamura S."/>
        </authorList>
    </citation>
    <scope>NUCLEOTIDE SEQUENCE [LARGE SCALE GENOMIC DNA]</scope>
    <source>
        <strain evidence="2 3">JCM 17899</strain>
    </source>
</reference>
<feature type="domain" description="HTH marR-type" evidence="1">
    <location>
        <begin position="67"/>
        <end position="200"/>
    </location>
</feature>
<dbReference type="KEGG" id="msei:MSEDJ_26280"/>
<dbReference type="Gene3D" id="1.10.287.100">
    <property type="match status" value="1"/>
</dbReference>
<dbReference type="PROSITE" id="PS50995">
    <property type="entry name" value="HTH_MARR_2"/>
    <property type="match status" value="1"/>
</dbReference>
<dbReference type="Gene3D" id="1.10.10.10">
    <property type="entry name" value="Winged helix-like DNA-binding domain superfamily/Winged helix DNA-binding domain"/>
    <property type="match status" value="1"/>
</dbReference>
<evidence type="ECO:0000313" key="2">
    <source>
        <dbReference type="EMBL" id="BBY28532.1"/>
    </source>
</evidence>
<dbReference type="PANTHER" id="PTHR39515">
    <property type="entry name" value="CONSERVED PROTEIN"/>
    <property type="match status" value="1"/>
</dbReference>
<dbReference type="PRINTS" id="PR00598">
    <property type="entry name" value="HTHMARR"/>
</dbReference>
<dbReference type="PANTHER" id="PTHR39515:SF2">
    <property type="entry name" value="HTH-TYPE TRANSCRIPTIONAL REGULATOR RV0880"/>
    <property type="match status" value="1"/>
</dbReference>
<name>A0A7I7QQP9_9MYCO</name>